<keyword evidence="2" id="KW-0472">Membrane</keyword>
<accession>A0A1H7DYZ1</accession>
<feature type="transmembrane region" description="Helical" evidence="2">
    <location>
        <begin position="21"/>
        <end position="44"/>
    </location>
</feature>
<keyword evidence="2" id="KW-0812">Transmembrane</keyword>
<keyword evidence="4" id="KW-1185">Reference proteome</keyword>
<evidence type="ECO:0000256" key="2">
    <source>
        <dbReference type="SAM" id="Phobius"/>
    </source>
</evidence>
<sequence length="127" mass="13890">MAEVDQAVQRVRTTQAYRLLVVGYRCLLVAPVMLVVAIALTAVWSLKPPLVYVPLVMTFATVFTGVITLWVGLIVLHSRRLMPTWRHRPACGGDESPATGHGRADQTPATWLRLAPDTDPEPFDAGG</sequence>
<gene>
    <name evidence="3" type="ORF">SAMN05443287_12310</name>
</gene>
<name>A0A1H7DYZ1_9ACTN</name>
<evidence type="ECO:0000313" key="4">
    <source>
        <dbReference type="Proteomes" id="UP000198707"/>
    </source>
</evidence>
<proteinExistence type="predicted"/>
<dbReference type="AlphaFoldDB" id="A0A1H7DYZ1"/>
<dbReference type="EMBL" id="FNYV01000023">
    <property type="protein sequence ID" value="SEK06963.1"/>
    <property type="molecule type" value="Genomic_DNA"/>
</dbReference>
<evidence type="ECO:0000256" key="1">
    <source>
        <dbReference type="SAM" id="MobiDB-lite"/>
    </source>
</evidence>
<protein>
    <submittedName>
        <fullName evidence="3">Uncharacterized protein</fullName>
    </submittedName>
</protein>
<keyword evidence="2" id="KW-1133">Transmembrane helix</keyword>
<dbReference type="Proteomes" id="UP000198707">
    <property type="component" value="Unassembled WGS sequence"/>
</dbReference>
<feature type="transmembrane region" description="Helical" evidence="2">
    <location>
        <begin position="50"/>
        <end position="76"/>
    </location>
</feature>
<evidence type="ECO:0000313" key="3">
    <source>
        <dbReference type="EMBL" id="SEK06963.1"/>
    </source>
</evidence>
<feature type="region of interest" description="Disordered" evidence="1">
    <location>
        <begin position="88"/>
        <end position="127"/>
    </location>
</feature>
<reference evidence="4" key="1">
    <citation type="submission" date="2016-10" db="EMBL/GenBank/DDBJ databases">
        <authorList>
            <person name="Varghese N."/>
            <person name="Submissions S."/>
        </authorList>
    </citation>
    <scope>NUCLEOTIDE SEQUENCE [LARGE SCALE GENOMIC DNA]</scope>
    <source>
        <strain evidence="4">CGMCC 4.7038</strain>
    </source>
</reference>
<organism evidence="3 4">
    <name type="scientific">Micromonospora phaseoli</name>
    <dbReference type="NCBI Taxonomy" id="1144548"/>
    <lineage>
        <taxon>Bacteria</taxon>
        <taxon>Bacillati</taxon>
        <taxon>Actinomycetota</taxon>
        <taxon>Actinomycetes</taxon>
        <taxon>Micromonosporales</taxon>
        <taxon>Micromonosporaceae</taxon>
        <taxon>Micromonospora</taxon>
    </lineage>
</organism>
<feature type="compositionally biased region" description="Acidic residues" evidence="1">
    <location>
        <begin position="118"/>
        <end position="127"/>
    </location>
</feature>